<name>A0A212JVK8_9DELT</name>
<dbReference type="GO" id="GO:0071555">
    <property type="term" value="P:cell wall organization"/>
    <property type="evidence" value="ECO:0007669"/>
    <property type="project" value="UniProtKB-KW"/>
</dbReference>
<dbReference type="GO" id="GO:0008932">
    <property type="term" value="F:lytic endotransglycosylase activity"/>
    <property type="evidence" value="ECO:0007669"/>
    <property type="project" value="UniProtKB-UniRule"/>
</dbReference>
<evidence type="ECO:0000259" key="6">
    <source>
        <dbReference type="PROSITE" id="PS51724"/>
    </source>
</evidence>
<dbReference type="SUPFAM" id="SSF110997">
    <property type="entry name" value="Sporulation related repeat"/>
    <property type="match status" value="1"/>
</dbReference>
<dbReference type="Pfam" id="PF03330">
    <property type="entry name" value="DPBB_1"/>
    <property type="match status" value="1"/>
</dbReference>
<dbReference type="InterPro" id="IPR012997">
    <property type="entry name" value="RplA"/>
</dbReference>
<keyword evidence="2 4" id="KW-0456">Lyase</keyword>
<dbReference type="InterPro" id="IPR036908">
    <property type="entry name" value="RlpA-like_sf"/>
</dbReference>
<dbReference type="Gene3D" id="2.40.40.10">
    <property type="entry name" value="RlpA-like domain"/>
    <property type="match status" value="1"/>
</dbReference>
<feature type="domain" description="SPOR" evidence="6">
    <location>
        <begin position="182"/>
        <end position="258"/>
    </location>
</feature>
<keyword evidence="3 4" id="KW-0961">Cell wall biogenesis/degradation</keyword>
<comment type="similarity">
    <text evidence="4 5">Belongs to the RlpA family.</text>
</comment>
<evidence type="ECO:0000256" key="5">
    <source>
        <dbReference type="RuleBase" id="RU003495"/>
    </source>
</evidence>
<keyword evidence="1" id="KW-0732">Signal</keyword>
<dbReference type="PANTHER" id="PTHR34183:SF1">
    <property type="entry name" value="ENDOLYTIC PEPTIDOGLYCAN TRANSGLYCOSYLASE RLPA"/>
    <property type="match status" value="1"/>
</dbReference>
<accession>A0A212JVK8</accession>
<dbReference type="SUPFAM" id="SSF50685">
    <property type="entry name" value="Barwin-like endoglucanases"/>
    <property type="match status" value="1"/>
</dbReference>
<dbReference type="InterPro" id="IPR007730">
    <property type="entry name" value="SPOR-like_dom"/>
</dbReference>
<evidence type="ECO:0000256" key="4">
    <source>
        <dbReference type="HAMAP-Rule" id="MF_02071"/>
    </source>
</evidence>
<dbReference type="AlphaFoldDB" id="A0A212JVK8"/>
<dbReference type="GO" id="GO:0000270">
    <property type="term" value="P:peptidoglycan metabolic process"/>
    <property type="evidence" value="ECO:0007669"/>
    <property type="project" value="UniProtKB-UniRule"/>
</dbReference>
<comment type="function">
    <text evidence="4">Lytic transglycosylase with a strong preference for naked glycan strands that lack stem peptides.</text>
</comment>
<dbReference type="InterPro" id="IPR036680">
    <property type="entry name" value="SPOR-like_sf"/>
</dbReference>
<protein>
    <recommendedName>
        <fullName evidence="4">Probable endolytic peptidoglycan transglycosylase RlpA</fullName>
        <ecNumber evidence="4">4.2.2.-</ecNumber>
    </recommendedName>
</protein>
<keyword evidence="7" id="KW-0449">Lipoprotein</keyword>
<dbReference type="PANTHER" id="PTHR34183">
    <property type="entry name" value="ENDOLYTIC PEPTIDOGLYCAN TRANSGLYCOSYLASE RLPA"/>
    <property type="match status" value="1"/>
</dbReference>
<dbReference type="Pfam" id="PF05036">
    <property type="entry name" value="SPOR"/>
    <property type="match status" value="1"/>
</dbReference>
<dbReference type="EMBL" id="FLUQ01000002">
    <property type="protein sequence ID" value="SBW03489.1"/>
    <property type="molecule type" value="Genomic_DNA"/>
</dbReference>
<gene>
    <name evidence="4 7" type="primary">rlpA</name>
    <name evidence="7" type="ORF">KL86DPRO_20152</name>
</gene>
<dbReference type="Gene3D" id="3.30.70.1070">
    <property type="entry name" value="Sporulation related repeat"/>
    <property type="match status" value="1"/>
</dbReference>
<evidence type="ECO:0000313" key="7">
    <source>
        <dbReference type="EMBL" id="SBW03489.1"/>
    </source>
</evidence>
<dbReference type="InterPro" id="IPR009009">
    <property type="entry name" value="RlpA-like_DPBB"/>
</dbReference>
<dbReference type="HAMAP" id="MF_02071">
    <property type="entry name" value="RlpA"/>
    <property type="match status" value="1"/>
</dbReference>
<dbReference type="InterPro" id="IPR034718">
    <property type="entry name" value="RlpA"/>
</dbReference>
<sequence>MTYTSPASLPAPHMARIAHCFALILVCLSLALFAGCGKKPVTGTMPTSPPTDGTYTPGTTKPYTVMGQTYYPLASGHGYVEEGVASWYGKDFHGKTTSNGEVYDMHGMTCAHKILPFGTQLRVTNLDNNKSIVVRVNDRGPFVANRIIDLTKTGAEQIDMIGPGTARVRLESIGTVPGQVGADLTGNFYVQIGSFSMKDNAHNLAKTLQNKGKASRVVYVPELNFHRVQIGPYSSLAAAENASVSLQGEYPGNFVVAQ</sequence>
<proteinExistence type="inferred from homology"/>
<dbReference type="CDD" id="cd22268">
    <property type="entry name" value="DPBB_RlpA-like"/>
    <property type="match status" value="1"/>
</dbReference>
<reference evidence="7" key="1">
    <citation type="submission" date="2016-04" db="EMBL/GenBank/DDBJ databases">
        <authorList>
            <person name="Evans L.H."/>
            <person name="Alamgir A."/>
            <person name="Owens N."/>
            <person name="Weber N.D."/>
            <person name="Virtaneva K."/>
            <person name="Barbian K."/>
            <person name="Babar A."/>
            <person name="Rosenke K."/>
        </authorList>
    </citation>
    <scope>NUCLEOTIDE SEQUENCE</scope>
    <source>
        <strain evidence="7">86</strain>
    </source>
</reference>
<dbReference type="NCBIfam" id="TIGR00413">
    <property type="entry name" value="rlpA"/>
    <property type="match status" value="1"/>
</dbReference>
<evidence type="ECO:0000256" key="3">
    <source>
        <dbReference type="ARBA" id="ARBA00023316"/>
    </source>
</evidence>
<dbReference type="GO" id="GO:0042834">
    <property type="term" value="F:peptidoglycan binding"/>
    <property type="evidence" value="ECO:0007669"/>
    <property type="project" value="InterPro"/>
</dbReference>
<organism evidence="7">
    <name type="scientific">uncultured delta proteobacterium</name>
    <dbReference type="NCBI Taxonomy" id="34034"/>
    <lineage>
        <taxon>Bacteria</taxon>
        <taxon>Deltaproteobacteria</taxon>
        <taxon>environmental samples</taxon>
    </lineage>
</organism>
<dbReference type="PROSITE" id="PS51724">
    <property type="entry name" value="SPOR"/>
    <property type="match status" value="1"/>
</dbReference>
<dbReference type="EC" id="4.2.2.-" evidence="4"/>
<evidence type="ECO:0000256" key="1">
    <source>
        <dbReference type="ARBA" id="ARBA00022729"/>
    </source>
</evidence>
<evidence type="ECO:0000256" key="2">
    <source>
        <dbReference type="ARBA" id="ARBA00023239"/>
    </source>
</evidence>